<protein>
    <submittedName>
        <fullName evidence="2">Putative mitochondrial protein</fullName>
    </submittedName>
</protein>
<dbReference type="InterPro" id="IPR043502">
    <property type="entry name" value="DNA/RNA_pol_sf"/>
</dbReference>
<name>A0A2I0XF47_9ASPA</name>
<evidence type="ECO:0000313" key="2">
    <source>
        <dbReference type="EMBL" id="PKU86541.1"/>
    </source>
</evidence>
<dbReference type="Proteomes" id="UP000233837">
    <property type="component" value="Unassembled WGS sequence"/>
</dbReference>
<accession>A0A2I0XF47</accession>
<dbReference type="PROSITE" id="PS50878">
    <property type="entry name" value="RT_POL"/>
    <property type="match status" value="1"/>
</dbReference>
<evidence type="ECO:0000313" key="3">
    <source>
        <dbReference type="Proteomes" id="UP000233837"/>
    </source>
</evidence>
<dbReference type="AlphaFoldDB" id="A0A2I0XF47"/>
<dbReference type="InterPro" id="IPR000477">
    <property type="entry name" value="RT_dom"/>
</dbReference>
<dbReference type="EMBL" id="KZ501942">
    <property type="protein sequence ID" value="PKU86541.1"/>
    <property type="molecule type" value="Genomic_DNA"/>
</dbReference>
<evidence type="ECO:0000259" key="1">
    <source>
        <dbReference type="PROSITE" id="PS50878"/>
    </source>
</evidence>
<dbReference type="SUPFAM" id="SSF56672">
    <property type="entry name" value="DNA/RNA polymerases"/>
    <property type="match status" value="1"/>
</dbReference>
<organism evidence="2 3">
    <name type="scientific">Dendrobium catenatum</name>
    <dbReference type="NCBI Taxonomy" id="906689"/>
    <lineage>
        <taxon>Eukaryota</taxon>
        <taxon>Viridiplantae</taxon>
        <taxon>Streptophyta</taxon>
        <taxon>Embryophyta</taxon>
        <taxon>Tracheophyta</taxon>
        <taxon>Spermatophyta</taxon>
        <taxon>Magnoliopsida</taxon>
        <taxon>Liliopsida</taxon>
        <taxon>Asparagales</taxon>
        <taxon>Orchidaceae</taxon>
        <taxon>Epidendroideae</taxon>
        <taxon>Malaxideae</taxon>
        <taxon>Dendrobiinae</taxon>
        <taxon>Dendrobium</taxon>
    </lineage>
</organism>
<reference evidence="2 3" key="2">
    <citation type="journal article" date="2017" name="Nature">
        <title>The Apostasia genome and the evolution of orchids.</title>
        <authorList>
            <person name="Zhang G.Q."/>
            <person name="Liu K.W."/>
            <person name="Li Z."/>
            <person name="Lohaus R."/>
            <person name="Hsiao Y.Y."/>
            <person name="Niu S.C."/>
            <person name="Wang J.Y."/>
            <person name="Lin Y.C."/>
            <person name="Xu Q."/>
            <person name="Chen L.J."/>
            <person name="Yoshida K."/>
            <person name="Fujiwara S."/>
            <person name="Wang Z.W."/>
            <person name="Zhang Y.Q."/>
            <person name="Mitsuda N."/>
            <person name="Wang M."/>
            <person name="Liu G.H."/>
            <person name="Pecoraro L."/>
            <person name="Huang H.X."/>
            <person name="Xiao X.J."/>
            <person name="Lin M."/>
            <person name="Wu X.Y."/>
            <person name="Wu W.L."/>
            <person name="Chen Y.Y."/>
            <person name="Chang S.B."/>
            <person name="Sakamoto S."/>
            <person name="Ohme-Takagi M."/>
            <person name="Yagi M."/>
            <person name="Zeng S.J."/>
            <person name="Shen C.Y."/>
            <person name="Yeh C.M."/>
            <person name="Luo Y.B."/>
            <person name="Tsai W.C."/>
            <person name="Van de Peer Y."/>
            <person name="Liu Z.J."/>
        </authorList>
    </citation>
    <scope>NUCLEOTIDE SEQUENCE [LARGE SCALE GENOMIC DNA]</scope>
    <source>
        <tissue evidence="2">The whole plant</tissue>
    </source>
</reference>
<sequence length="285" mass="33228">MEQIEYVFYSFFQDKWTARGCNMTEWPYCPENLKISKENAKLLNEEFTKEELIKVVFKQGNNKSPGLDGITNSFFKFYWKIVGEDTWKAIDEFFKTDIMHKEWNDTLLVLIPKVKNPKQASFLHGRSMSDHVLLAHEVFHKMKISKRKNGFMAVKLDMEQAYDSMCWDTLFFGFPMKLIMLIMECIRNARFAFILNGNNSKWIIAENGFRQGCPLLPFLYVICSQLLSFAIAQRGQDLGIQVSCRANKISHLLFADDVLLFSKATKQLAVKMDKIVKDFFSWIGL</sequence>
<gene>
    <name evidence="2" type="ORF">MA16_Dca019987</name>
</gene>
<dbReference type="Pfam" id="PF00078">
    <property type="entry name" value="RVT_1"/>
    <property type="match status" value="1"/>
</dbReference>
<feature type="domain" description="Reverse transcriptase" evidence="1">
    <location>
        <begin position="92"/>
        <end position="285"/>
    </location>
</feature>
<proteinExistence type="predicted"/>
<dbReference type="PANTHER" id="PTHR19446">
    <property type="entry name" value="REVERSE TRANSCRIPTASES"/>
    <property type="match status" value="1"/>
</dbReference>
<dbReference type="STRING" id="906689.A0A2I0XF47"/>
<keyword evidence="3" id="KW-1185">Reference proteome</keyword>
<reference evidence="2 3" key="1">
    <citation type="journal article" date="2016" name="Sci. Rep.">
        <title>The Dendrobium catenatum Lindl. genome sequence provides insights into polysaccharide synthase, floral development and adaptive evolution.</title>
        <authorList>
            <person name="Zhang G.Q."/>
            <person name="Xu Q."/>
            <person name="Bian C."/>
            <person name="Tsai W.C."/>
            <person name="Yeh C.M."/>
            <person name="Liu K.W."/>
            <person name="Yoshida K."/>
            <person name="Zhang L.S."/>
            <person name="Chang S.B."/>
            <person name="Chen F."/>
            <person name="Shi Y."/>
            <person name="Su Y.Y."/>
            <person name="Zhang Y.Q."/>
            <person name="Chen L.J."/>
            <person name="Yin Y."/>
            <person name="Lin M."/>
            <person name="Huang H."/>
            <person name="Deng H."/>
            <person name="Wang Z.W."/>
            <person name="Zhu S.L."/>
            <person name="Zhao X."/>
            <person name="Deng C."/>
            <person name="Niu S.C."/>
            <person name="Huang J."/>
            <person name="Wang M."/>
            <person name="Liu G.H."/>
            <person name="Yang H.J."/>
            <person name="Xiao X.J."/>
            <person name="Hsiao Y.Y."/>
            <person name="Wu W.L."/>
            <person name="Chen Y.Y."/>
            <person name="Mitsuda N."/>
            <person name="Ohme-Takagi M."/>
            <person name="Luo Y.B."/>
            <person name="Van de Peer Y."/>
            <person name="Liu Z.J."/>
        </authorList>
    </citation>
    <scope>NUCLEOTIDE SEQUENCE [LARGE SCALE GENOMIC DNA]</scope>
    <source>
        <tissue evidence="2">The whole plant</tissue>
    </source>
</reference>